<dbReference type="Gene3D" id="3.30.200.20">
    <property type="entry name" value="Phosphorylase Kinase, domain 1"/>
    <property type="match status" value="1"/>
</dbReference>
<dbReference type="AlphaFoldDB" id="A0A0D9V0B9"/>
<dbReference type="PANTHER" id="PTHR27003:SF426">
    <property type="entry name" value="RECEPTOR-LIKE PROTEIN KINASE HERK 1"/>
    <property type="match status" value="1"/>
</dbReference>
<keyword evidence="13" id="KW-1185">Reference proteome</keyword>
<reference evidence="12 13" key="1">
    <citation type="submission" date="2012-08" db="EMBL/GenBank/DDBJ databases">
        <title>Oryza genome evolution.</title>
        <authorList>
            <person name="Wing R.A."/>
        </authorList>
    </citation>
    <scope>NUCLEOTIDE SEQUENCE</scope>
</reference>
<name>A0A0D9V0B9_9ORYZ</name>
<dbReference type="Pfam" id="PF00069">
    <property type="entry name" value="Pkinase"/>
    <property type="match status" value="1"/>
</dbReference>
<dbReference type="InterPro" id="IPR000719">
    <property type="entry name" value="Prot_kinase_dom"/>
</dbReference>
<dbReference type="SMART" id="SM00220">
    <property type="entry name" value="S_TKc"/>
    <property type="match status" value="1"/>
</dbReference>
<evidence type="ECO:0000259" key="11">
    <source>
        <dbReference type="PROSITE" id="PS50011"/>
    </source>
</evidence>
<dbReference type="InterPro" id="IPR045272">
    <property type="entry name" value="ANXUR1/2-like"/>
</dbReference>
<dbReference type="EnsemblPlants" id="LPERR01G12360.1">
    <property type="protein sequence ID" value="LPERR01G12360.1"/>
    <property type="gene ID" value="LPERR01G12360"/>
</dbReference>
<dbReference type="SUPFAM" id="SSF56112">
    <property type="entry name" value="Protein kinase-like (PK-like)"/>
    <property type="match status" value="1"/>
</dbReference>
<dbReference type="GO" id="GO:0009506">
    <property type="term" value="C:plasmodesma"/>
    <property type="evidence" value="ECO:0007669"/>
    <property type="project" value="TreeGrafter"/>
</dbReference>
<evidence type="ECO:0000256" key="9">
    <source>
        <dbReference type="PROSITE-ProRule" id="PRU10141"/>
    </source>
</evidence>
<evidence type="ECO:0000256" key="6">
    <source>
        <dbReference type="ARBA" id="ARBA00022840"/>
    </source>
</evidence>
<dbReference type="PROSITE" id="PS00107">
    <property type="entry name" value="PROTEIN_KINASE_ATP"/>
    <property type="match status" value="1"/>
</dbReference>
<keyword evidence="3" id="KW-0808">Transferase</keyword>
<dbReference type="PROSITE" id="PS00108">
    <property type="entry name" value="PROTEIN_KINASE_ST"/>
    <property type="match status" value="1"/>
</dbReference>
<dbReference type="Gramene" id="LPERR01G12360.1">
    <property type="protein sequence ID" value="LPERR01G12360.1"/>
    <property type="gene ID" value="LPERR01G12360"/>
</dbReference>
<comment type="catalytic activity">
    <reaction evidence="7">
        <text>L-threonyl-[protein] + ATP = O-phospho-L-threonyl-[protein] + ADP + H(+)</text>
        <dbReference type="Rhea" id="RHEA:46608"/>
        <dbReference type="Rhea" id="RHEA-COMP:11060"/>
        <dbReference type="Rhea" id="RHEA-COMP:11605"/>
        <dbReference type="ChEBI" id="CHEBI:15378"/>
        <dbReference type="ChEBI" id="CHEBI:30013"/>
        <dbReference type="ChEBI" id="CHEBI:30616"/>
        <dbReference type="ChEBI" id="CHEBI:61977"/>
        <dbReference type="ChEBI" id="CHEBI:456216"/>
        <dbReference type="EC" id="2.7.11.1"/>
    </reaction>
</comment>
<dbReference type="HOGENOM" id="CLU_000288_21_4_1"/>
<accession>A0A0D9V0B9</accession>
<evidence type="ECO:0000256" key="7">
    <source>
        <dbReference type="ARBA" id="ARBA00047899"/>
    </source>
</evidence>
<dbReference type="PANTHER" id="PTHR27003">
    <property type="entry name" value="OS07G0166700 PROTEIN"/>
    <property type="match status" value="1"/>
</dbReference>
<keyword evidence="2 10" id="KW-0723">Serine/threonine-protein kinase</keyword>
<evidence type="ECO:0000313" key="12">
    <source>
        <dbReference type="EnsemblPlants" id="LPERR01G12360.1"/>
    </source>
</evidence>
<dbReference type="InterPro" id="IPR008271">
    <property type="entry name" value="Ser/Thr_kinase_AS"/>
</dbReference>
<dbReference type="PROSITE" id="PS50011">
    <property type="entry name" value="PROTEIN_KINASE_DOM"/>
    <property type="match status" value="1"/>
</dbReference>
<dbReference type="Gene3D" id="1.10.510.10">
    <property type="entry name" value="Transferase(Phosphotransferase) domain 1"/>
    <property type="match status" value="1"/>
</dbReference>
<evidence type="ECO:0000256" key="4">
    <source>
        <dbReference type="ARBA" id="ARBA00022741"/>
    </source>
</evidence>
<comment type="catalytic activity">
    <reaction evidence="8">
        <text>L-seryl-[protein] + ATP = O-phospho-L-seryl-[protein] + ADP + H(+)</text>
        <dbReference type="Rhea" id="RHEA:17989"/>
        <dbReference type="Rhea" id="RHEA-COMP:9863"/>
        <dbReference type="Rhea" id="RHEA-COMP:11604"/>
        <dbReference type="ChEBI" id="CHEBI:15378"/>
        <dbReference type="ChEBI" id="CHEBI:29999"/>
        <dbReference type="ChEBI" id="CHEBI:30616"/>
        <dbReference type="ChEBI" id="CHEBI:83421"/>
        <dbReference type="ChEBI" id="CHEBI:456216"/>
        <dbReference type="EC" id="2.7.11.1"/>
    </reaction>
</comment>
<dbReference type="GO" id="GO:0005886">
    <property type="term" value="C:plasma membrane"/>
    <property type="evidence" value="ECO:0007669"/>
    <property type="project" value="TreeGrafter"/>
</dbReference>
<reference evidence="12" key="3">
    <citation type="submission" date="2015-04" db="UniProtKB">
        <authorList>
            <consortium name="EnsemblPlants"/>
        </authorList>
    </citation>
    <scope>IDENTIFICATION</scope>
</reference>
<evidence type="ECO:0000256" key="8">
    <source>
        <dbReference type="ARBA" id="ARBA00048679"/>
    </source>
</evidence>
<keyword evidence="4 9" id="KW-0547">Nucleotide-binding</keyword>
<feature type="domain" description="Protein kinase" evidence="11">
    <location>
        <begin position="42"/>
        <end position="322"/>
    </location>
</feature>
<evidence type="ECO:0000256" key="5">
    <source>
        <dbReference type="ARBA" id="ARBA00022777"/>
    </source>
</evidence>
<dbReference type="STRING" id="77586.A0A0D9V0B9"/>
<dbReference type="InterPro" id="IPR017441">
    <property type="entry name" value="Protein_kinase_ATP_BS"/>
</dbReference>
<dbReference type="EC" id="2.7.11.1" evidence="1"/>
<dbReference type="CDD" id="cd14066">
    <property type="entry name" value="STKc_IRAK"/>
    <property type="match status" value="1"/>
</dbReference>
<evidence type="ECO:0000256" key="2">
    <source>
        <dbReference type="ARBA" id="ARBA00022527"/>
    </source>
</evidence>
<dbReference type="FunFam" id="3.30.200.20:FF:000039">
    <property type="entry name" value="receptor-like protein kinase FERONIA"/>
    <property type="match status" value="1"/>
</dbReference>
<dbReference type="FunFam" id="1.10.510.10:FF:001023">
    <property type="entry name" value="Os07g0541700 protein"/>
    <property type="match status" value="1"/>
</dbReference>
<organism evidence="12 13">
    <name type="scientific">Leersia perrieri</name>
    <dbReference type="NCBI Taxonomy" id="77586"/>
    <lineage>
        <taxon>Eukaryota</taxon>
        <taxon>Viridiplantae</taxon>
        <taxon>Streptophyta</taxon>
        <taxon>Embryophyta</taxon>
        <taxon>Tracheophyta</taxon>
        <taxon>Spermatophyta</taxon>
        <taxon>Magnoliopsida</taxon>
        <taxon>Liliopsida</taxon>
        <taxon>Poales</taxon>
        <taxon>Poaceae</taxon>
        <taxon>BOP clade</taxon>
        <taxon>Oryzoideae</taxon>
        <taxon>Oryzeae</taxon>
        <taxon>Oryzinae</taxon>
        <taxon>Leersia</taxon>
    </lineage>
</organism>
<comment type="similarity">
    <text evidence="10">Belongs to the protein kinase superfamily.</text>
</comment>
<evidence type="ECO:0000256" key="10">
    <source>
        <dbReference type="RuleBase" id="RU000304"/>
    </source>
</evidence>
<dbReference type="GO" id="GO:0004674">
    <property type="term" value="F:protein serine/threonine kinase activity"/>
    <property type="evidence" value="ECO:0007669"/>
    <property type="project" value="UniProtKB-KW"/>
</dbReference>
<keyword evidence="5" id="KW-0418">Kinase</keyword>
<reference evidence="13" key="2">
    <citation type="submission" date="2013-12" db="EMBL/GenBank/DDBJ databases">
        <authorList>
            <person name="Yu Y."/>
            <person name="Lee S."/>
            <person name="de Baynast K."/>
            <person name="Wissotski M."/>
            <person name="Liu L."/>
            <person name="Talag J."/>
            <person name="Goicoechea J."/>
            <person name="Angelova A."/>
            <person name="Jetty R."/>
            <person name="Kudrna D."/>
            <person name="Golser W."/>
            <person name="Rivera L."/>
            <person name="Zhang J."/>
            <person name="Wing R."/>
        </authorList>
    </citation>
    <scope>NUCLEOTIDE SEQUENCE</scope>
</reference>
<evidence type="ECO:0000256" key="1">
    <source>
        <dbReference type="ARBA" id="ARBA00012513"/>
    </source>
</evidence>
<evidence type="ECO:0000313" key="13">
    <source>
        <dbReference type="Proteomes" id="UP000032180"/>
    </source>
</evidence>
<evidence type="ECO:0000256" key="3">
    <source>
        <dbReference type="ARBA" id="ARBA00022679"/>
    </source>
</evidence>
<proteinExistence type="inferred from homology"/>
<sequence>MCREGKKVIDRVFGGEETLAPGFKCSLVHFKIRTLQNITDNFHKNREIGSGGFGKVYKGILHNGTMVAVKRANSMSEQRRKEFLTEIELISQLRHINVMPLFGFCEESNEMILVYEYMEQGTLMSHLYGSDKHKLTWKQRLQICIAAARGLHYIHTYSKNGIIHRDVKTSNILLDANLLAKISDFGLSEIGPGSECSHVITKVMGTDGYCDPEYYKTRQLTQKSDVYSFGVVQLEVLCARLVFNPTLPLKKRNLLIWAMEKLERAEVDPENLREIVDQTISRTIEGASLLIFVELIKKCLADNHADCPLMEDVIQDLRHALELQGDTVSDTNPDDGLSDLARHAFSVIMREFREARMMEFMHMGNLHM</sequence>
<keyword evidence="6 9" id="KW-0067">ATP-binding</keyword>
<dbReference type="InterPro" id="IPR011009">
    <property type="entry name" value="Kinase-like_dom_sf"/>
</dbReference>
<dbReference type="GO" id="GO:0005524">
    <property type="term" value="F:ATP binding"/>
    <property type="evidence" value="ECO:0007669"/>
    <property type="project" value="UniProtKB-UniRule"/>
</dbReference>
<dbReference type="Proteomes" id="UP000032180">
    <property type="component" value="Chromosome 1"/>
</dbReference>
<dbReference type="GO" id="GO:0004714">
    <property type="term" value="F:transmembrane receptor protein tyrosine kinase activity"/>
    <property type="evidence" value="ECO:0007669"/>
    <property type="project" value="InterPro"/>
</dbReference>
<protein>
    <recommendedName>
        <fullName evidence="1">non-specific serine/threonine protein kinase</fullName>
        <ecNumber evidence="1">2.7.11.1</ecNumber>
    </recommendedName>
</protein>
<feature type="binding site" evidence="9">
    <location>
        <position position="70"/>
    </location>
    <ligand>
        <name>ATP</name>
        <dbReference type="ChEBI" id="CHEBI:30616"/>
    </ligand>
</feature>
<dbReference type="eggNOG" id="KOG1187">
    <property type="taxonomic scope" value="Eukaryota"/>
</dbReference>